<dbReference type="GO" id="GO:0016787">
    <property type="term" value="F:hydrolase activity"/>
    <property type="evidence" value="ECO:0007669"/>
    <property type="project" value="UniProtKB-KW"/>
</dbReference>
<dbReference type="Gene3D" id="2.120.10.30">
    <property type="entry name" value="TolB, C-terminal domain"/>
    <property type="match status" value="1"/>
</dbReference>
<gene>
    <name evidence="3" type="ORF">ACFQ2O_13585</name>
</gene>
<sequence>MAPTSPKEQLTAAVIPDTQSRLGEGPCWHPQEQVLYWVDIEGHALRRYNPATAKVIVYPMPERINAVAPILEGGLLVALHNRICKCDIATEVLEEVATPLHDASIRFNDGKCDPAGRFWIGTMALDVTPGTAELFCLHKNLEVKQVLQNLTISNGLAWSADAATLYFIDTPTHTIQAFNYDLATGEIGQKREVVRVPEEEGMPDGMDIDTEGNLWIALHGGAAVACYNPATGEQLQKIKVPAVNVTSCTFGGPDLDTLYITTAREWLSEEQLEQYPLSGSMFEVKPGVQGREVNFFIPQS</sequence>
<evidence type="ECO:0000259" key="2">
    <source>
        <dbReference type="Pfam" id="PF08450"/>
    </source>
</evidence>
<name>A0ABW3SQR5_9BACT</name>
<dbReference type="RefSeq" id="WP_377528503.1">
    <property type="nucleotide sequence ID" value="NZ_JBHTLD010000125.1"/>
</dbReference>
<protein>
    <submittedName>
        <fullName evidence="3">SMP-30/gluconolactonase/LRE family protein</fullName>
        <ecNumber evidence="3">3.1.1.99</ecNumber>
    </submittedName>
</protein>
<comment type="similarity">
    <text evidence="1">Belongs to the SMP-30/CGR1 family.</text>
</comment>
<dbReference type="EC" id="3.1.1.99" evidence="3"/>
<dbReference type="PANTHER" id="PTHR10907">
    <property type="entry name" value="REGUCALCIN"/>
    <property type="match status" value="1"/>
</dbReference>
<evidence type="ECO:0000313" key="3">
    <source>
        <dbReference type="EMBL" id="MFD1187243.1"/>
    </source>
</evidence>
<evidence type="ECO:0000313" key="4">
    <source>
        <dbReference type="Proteomes" id="UP001597094"/>
    </source>
</evidence>
<dbReference type="EMBL" id="JBHTLD010000125">
    <property type="protein sequence ID" value="MFD1187243.1"/>
    <property type="molecule type" value="Genomic_DNA"/>
</dbReference>
<proteinExistence type="inferred from homology"/>
<accession>A0ABW3SQR5</accession>
<dbReference type="Pfam" id="PF08450">
    <property type="entry name" value="SGL"/>
    <property type="match status" value="1"/>
</dbReference>
<dbReference type="PANTHER" id="PTHR10907:SF47">
    <property type="entry name" value="REGUCALCIN"/>
    <property type="match status" value="1"/>
</dbReference>
<dbReference type="Proteomes" id="UP001597094">
    <property type="component" value="Unassembled WGS sequence"/>
</dbReference>
<dbReference type="InterPro" id="IPR011042">
    <property type="entry name" value="6-blade_b-propeller_TolB-like"/>
</dbReference>
<evidence type="ECO:0000256" key="1">
    <source>
        <dbReference type="ARBA" id="ARBA00008853"/>
    </source>
</evidence>
<dbReference type="InterPro" id="IPR013658">
    <property type="entry name" value="SGL"/>
</dbReference>
<comment type="caution">
    <text evidence="3">The sequence shown here is derived from an EMBL/GenBank/DDBJ whole genome shotgun (WGS) entry which is preliminary data.</text>
</comment>
<reference evidence="4" key="1">
    <citation type="journal article" date="2019" name="Int. J. Syst. Evol. Microbiol.">
        <title>The Global Catalogue of Microorganisms (GCM) 10K type strain sequencing project: providing services to taxonomists for standard genome sequencing and annotation.</title>
        <authorList>
            <consortium name="The Broad Institute Genomics Platform"/>
            <consortium name="The Broad Institute Genome Sequencing Center for Infectious Disease"/>
            <person name="Wu L."/>
            <person name="Ma J."/>
        </authorList>
    </citation>
    <scope>NUCLEOTIDE SEQUENCE [LARGE SCALE GENOMIC DNA]</scope>
    <source>
        <strain evidence="4">JCM 31319</strain>
    </source>
</reference>
<keyword evidence="3" id="KW-0378">Hydrolase</keyword>
<dbReference type="InterPro" id="IPR005511">
    <property type="entry name" value="SMP-30"/>
</dbReference>
<feature type="domain" description="SMP-30/Gluconolactonase/LRE-like region" evidence="2">
    <location>
        <begin position="22"/>
        <end position="264"/>
    </location>
</feature>
<dbReference type="SUPFAM" id="SSF63829">
    <property type="entry name" value="Calcium-dependent phosphotriesterase"/>
    <property type="match status" value="1"/>
</dbReference>
<dbReference type="PRINTS" id="PR01790">
    <property type="entry name" value="SMP30FAMILY"/>
</dbReference>
<keyword evidence="4" id="KW-1185">Reference proteome</keyword>
<organism evidence="3 4">
    <name type="scientific">Pontibacter rugosus</name>
    <dbReference type="NCBI Taxonomy" id="1745966"/>
    <lineage>
        <taxon>Bacteria</taxon>
        <taxon>Pseudomonadati</taxon>
        <taxon>Bacteroidota</taxon>
        <taxon>Cytophagia</taxon>
        <taxon>Cytophagales</taxon>
        <taxon>Hymenobacteraceae</taxon>
        <taxon>Pontibacter</taxon>
    </lineage>
</organism>